<keyword evidence="10" id="KW-0325">Glycoprotein</keyword>
<dbReference type="Pfam" id="PF02727">
    <property type="entry name" value="Cu_amine_oxidN2"/>
    <property type="match status" value="1"/>
</dbReference>
<dbReference type="Pfam" id="PF01179">
    <property type="entry name" value="Cu_amine_oxid"/>
    <property type="match status" value="1"/>
</dbReference>
<dbReference type="Proteomes" id="UP001372338">
    <property type="component" value="Unassembled WGS sequence"/>
</dbReference>
<evidence type="ECO:0000259" key="17">
    <source>
        <dbReference type="Pfam" id="PF01179"/>
    </source>
</evidence>
<feature type="domain" description="Copper amine oxidase N2-terminal" evidence="18">
    <location>
        <begin position="32"/>
        <end position="120"/>
    </location>
</feature>
<keyword evidence="6 12" id="KW-0801">TPQ</keyword>
<keyword evidence="16" id="KW-0732">Signal</keyword>
<dbReference type="InterPro" id="IPR000269">
    <property type="entry name" value="Cu_amine_oxidase"/>
</dbReference>
<evidence type="ECO:0000256" key="4">
    <source>
        <dbReference type="ARBA" id="ARBA00011738"/>
    </source>
</evidence>
<keyword evidence="8 14" id="KW-0186">Copper</keyword>
<evidence type="ECO:0000256" key="15">
    <source>
        <dbReference type="SAM" id="MobiDB-lite"/>
    </source>
</evidence>
<comment type="cofactor">
    <cofactor evidence="14">
        <name>Cu cation</name>
        <dbReference type="ChEBI" id="CHEBI:23378"/>
    </cofactor>
    <text evidence="14">Contains 1 topaquinone per subunit.</text>
</comment>
<feature type="modified residue" description="2',4',5'-topaquinone" evidence="13">
    <location>
        <position position="418"/>
    </location>
</feature>
<evidence type="ECO:0000256" key="9">
    <source>
        <dbReference type="ARBA" id="ARBA00023157"/>
    </source>
</evidence>
<comment type="subunit">
    <text evidence="4">Homodimer.</text>
</comment>
<dbReference type="Pfam" id="PF02728">
    <property type="entry name" value="Cu_amine_oxidN3"/>
    <property type="match status" value="1"/>
</dbReference>
<feature type="domain" description="Copper amine oxidase catalytic" evidence="17">
    <location>
        <begin position="252"/>
        <end position="665"/>
    </location>
</feature>
<keyword evidence="5 14" id="KW-0479">Metal-binding</keyword>
<feature type="region of interest" description="Disordered" evidence="15">
    <location>
        <begin position="230"/>
        <end position="250"/>
    </location>
</feature>
<evidence type="ECO:0000256" key="16">
    <source>
        <dbReference type="SAM" id="SignalP"/>
    </source>
</evidence>
<proteinExistence type="inferred from homology"/>
<comment type="PTM">
    <text evidence="13 14">Topaquinone (TPQ) is generated by copper-dependent autoxidation of a specific tyrosyl residue.</text>
</comment>
<comment type="caution">
    <text evidence="20">The sequence shown here is derived from an EMBL/GenBank/DDBJ whole genome shotgun (WGS) entry which is preliminary data.</text>
</comment>
<keyword evidence="9" id="KW-1015">Disulfide bond</keyword>
<dbReference type="FunFam" id="3.10.450.40:FF:000012">
    <property type="entry name" value="Amine oxidase"/>
    <property type="match status" value="1"/>
</dbReference>
<dbReference type="GO" id="GO:0008131">
    <property type="term" value="F:primary methylamine oxidase activity"/>
    <property type="evidence" value="ECO:0007669"/>
    <property type="project" value="UniProtKB-EC"/>
</dbReference>
<evidence type="ECO:0000256" key="11">
    <source>
        <dbReference type="ARBA" id="ARBA00048032"/>
    </source>
</evidence>
<evidence type="ECO:0000259" key="19">
    <source>
        <dbReference type="Pfam" id="PF02728"/>
    </source>
</evidence>
<dbReference type="InterPro" id="IPR015800">
    <property type="entry name" value="Cu_amine_oxidase_N2"/>
</dbReference>
<evidence type="ECO:0000256" key="5">
    <source>
        <dbReference type="ARBA" id="ARBA00022723"/>
    </source>
</evidence>
<gene>
    <name evidence="20" type="ORF">RIF29_08133</name>
</gene>
<organism evidence="20 21">
    <name type="scientific">Crotalaria pallida</name>
    <name type="common">Smooth rattlebox</name>
    <name type="synonym">Crotalaria striata</name>
    <dbReference type="NCBI Taxonomy" id="3830"/>
    <lineage>
        <taxon>Eukaryota</taxon>
        <taxon>Viridiplantae</taxon>
        <taxon>Streptophyta</taxon>
        <taxon>Embryophyta</taxon>
        <taxon>Tracheophyta</taxon>
        <taxon>Spermatophyta</taxon>
        <taxon>Magnoliopsida</taxon>
        <taxon>eudicotyledons</taxon>
        <taxon>Gunneridae</taxon>
        <taxon>Pentapetalae</taxon>
        <taxon>rosids</taxon>
        <taxon>fabids</taxon>
        <taxon>Fabales</taxon>
        <taxon>Fabaceae</taxon>
        <taxon>Papilionoideae</taxon>
        <taxon>50 kb inversion clade</taxon>
        <taxon>genistoids sensu lato</taxon>
        <taxon>core genistoids</taxon>
        <taxon>Crotalarieae</taxon>
        <taxon>Crotalaria</taxon>
    </lineage>
</organism>
<feature type="active site" description="Schiff-base intermediate with substrate; via topaquinone" evidence="12">
    <location>
        <position position="418"/>
    </location>
</feature>
<dbReference type="Gene3D" id="3.10.450.40">
    <property type="match status" value="2"/>
</dbReference>
<evidence type="ECO:0000256" key="8">
    <source>
        <dbReference type="ARBA" id="ARBA00023008"/>
    </source>
</evidence>
<dbReference type="Gene3D" id="2.70.98.20">
    <property type="entry name" value="Copper amine oxidase, catalytic domain"/>
    <property type="match status" value="1"/>
</dbReference>
<dbReference type="GO" id="GO:0005507">
    <property type="term" value="F:copper ion binding"/>
    <property type="evidence" value="ECO:0007669"/>
    <property type="project" value="InterPro"/>
</dbReference>
<evidence type="ECO:0000256" key="14">
    <source>
        <dbReference type="RuleBase" id="RU000672"/>
    </source>
</evidence>
<dbReference type="FunFam" id="3.10.450.40:FF:000005">
    <property type="entry name" value="Amine oxidase"/>
    <property type="match status" value="1"/>
</dbReference>
<protein>
    <recommendedName>
        <fullName evidence="14">Amine oxidase</fullName>
        <ecNumber evidence="14">1.4.3.-</ecNumber>
    </recommendedName>
</protein>
<keyword evidence="7 14" id="KW-0560">Oxidoreductase</keyword>
<reference evidence="20 21" key="1">
    <citation type="submission" date="2024-01" db="EMBL/GenBank/DDBJ databases">
        <title>The genomes of 5 underutilized Papilionoideae crops provide insights into root nodulation and disease resistanc.</title>
        <authorList>
            <person name="Yuan L."/>
        </authorList>
    </citation>
    <scope>NUCLEOTIDE SEQUENCE [LARGE SCALE GENOMIC DNA]</scope>
    <source>
        <strain evidence="20">ZHUSHIDOU_FW_LH</strain>
        <tissue evidence="20">Leaf</tissue>
    </source>
</reference>
<dbReference type="PROSITE" id="PS01164">
    <property type="entry name" value="COPPER_AMINE_OXID_1"/>
    <property type="match status" value="1"/>
</dbReference>
<accession>A0AAN9PB82</accession>
<comment type="cofactor">
    <cofactor evidence="2">
        <name>Mn(2+)</name>
        <dbReference type="ChEBI" id="CHEBI:29035"/>
    </cofactor>
</comment>
<evidence type="ECO:0000259" key="18">
    <source>
        <dbReference type="Pfam" id="PF02727"/>
    </source>
</evidence>
<feature type="domain" description="Copper amine oxidase N3-terminal" evidence="19">
    <location>
        <begin position="133"/>
        <end position="227"/>
    </location>
</feature>
<dbReference type="SUPFAM" id="SSF49998">
    <property type="entry name" value="Amine oxidase catalytic domain"/>
    <property type="match status" value="1"/>
</dbReference>
<evidence type="ECO:0000256" key="6">
    <source>
        <dbReference type="ARBA" id="ARBA00022772"/>
    </source>
</evidence>
<keyword evidence="21" id="KW-1185">Reference proteome</keyword>
<dbReference type="InterPro" id="IPR015802">
    <property type="entry name" value="Cu_amine_oxidase_N3"/>
</dbReference>
<evidence type="ECO:0000256" key="10">
    <source>
        <dbReference type="ARBA" id="ARBA00023180"/>
    </source>
</evidence>
<feature type="chain" id="PRO_5042917924" description="Amine oxidase" evidence="16">
    <location>
        <begin position="18"/>
        <end position="680"/>
    </location>
</feature>
<evidence type="ECO:0000313" key="20">
    <source>
        <dbReference type="EMBL" id="KAK7292355.1"/>
    </source>
</evidence>
<evidence type="ECO:0000256" key="1">
    <source>
        <dbReference type="ARBA" id="ARBA00001935"/>
    </source>
</evidence>
<comment type="catalytic activity">
    <reaction evidence="11">
        <text>a primary methyl amine + O2 + H2O = an aldehyde + H2O2 + NH4(+)</text>
        <dbReference type="Rhea" id="RHEA:16153"/>
        <dbReference type="ChEBI" id="CHEBI:15377"/>
        <dbReference type="ChEBI" id="CHEBI:15379"/>
        <dbReference type="ChEBI" id="CHEBI:16240"/>
        <dbReference type="ChEBI" id="CHEBI:17478"/>
        <dbReference type="ChEBI" id="CHEBI:28938"/>
        <dbReference type="ChEBI" id="CHEBI:228804"/>
        <dbReference type="EC" id="1.4.3.21"/>
    </reaction>
</comment>
<comment type="similarity">
    <text evidence="3 14">Belongs to the copper/topaquinone oxidase family.</text>
</comment>
<dbReference type="InterPro" id="IPR015798">
    <property type="entry name" value="Cu_amine_oxidase_C"/>
</dbReference>
<evidence type="ECO:0000313" key="21">
    <source>
        <dbReference type="Proteomes" id="UP001372338"/>
    </source>
</evidence>
<dbReference type="EMBL" id="JAYWIO010000001">
    <property type="protein sequence ID" value="KAK7292355.1"/>
    <property type="molecule type" value="Genomic_DNA"/>
</dbReference>
<dbReference type="GO" id="GO:0009308">
    <property type="term" value="P:amine metabolic process"/>
    <property type="evidence" value="ECO:0007669"/>
    <property type="project" value="UniProtKB-UniRule"/>
</dbReference>
<dbReference type="FunFam" id="2.70.98.20:FF:000004">
    <property type="entry name" value="Amine oxidase"/>
    <property type="match status" value="1"/>
</dbReference>
<dbReference type="EC" id="1.4.3.-" evidence="14"/>
<dbReference type="PANTHER" id="PTHR10638:SF68">
    <property type="entry name" value="AMINE OXIDASE"/>
    <property type="match status" value="1"/>
</dbReference>
<dbReference type="InterPro" id="IPR036460">
    <property type="entry name" value="Cu_amine_oxidase_C_sf"/>
</dbReference>
<dbReference type="SUPFAM" id="SSF54416">
    <property type="entry name" value="Amine oxidase N-terminal region"/>
    <property type="match status" value="2"/>
</dbReference>
<dbReference type="AlphaFoldDB" id="A0AAN9PB82"/>
<feature type="active site" description="Proton acceptor" evidence="12">
    <location>
        <position position="331"/>
    </location>
</feature>
<dbReference type="InterPro" id="IPR016182">
    <property type="entry name" value="Cu_amine_oxidase_N-reg"/>
</dbReference>
<evidence type="ECO:0000256" key="2">
    <source>
        <dbReference type="ARBA" id="ARBA00001936"/>
    </source>
</evidence>
<feature type="signal peptide" evidence="16">
    <location>
        <begin position="1"/>
        <end position="17"/>
    </location>
</feature>
<name>A0AAN9PB82_CROPI</name>
<dbReference type="InterPro" id="IPR049948">
    <property type="entry name" value="Cu_Am_ox_TPQ-bd"/>
</dbReference>
<comment type="cofactor">
    <cofactor evidence="1">
        <name>Cu cation</name>
        <dbReference type="ChEBI" id="CHEBI:23378"/>
    </cofactor>
</comment>
<evidence type="ECO:0000256" key="13">
    <source>
        <dbReference type="PIRSR" id="PIRSR600269-51"/>
    </source>
</evidence>
<sequence length="680" mass="76992">MLLSLVVLIITSLSFQAAVVVSSVTPPLQYQHPLDPLTEQEITLVQTIVLKKYPIKRNKLHFHYVGLDDPDKSAILKWQQKYSPKHVAKIIIPRKSFVIAIINTQTHEIVIDLKAKLIVSDNVHKGNGFPTLTSGEQDEAFLLPLKYGPFKASIYKRGLNLSEVVCSDFSVGWYGGETKRKRYVRIECFMKEETANIYVRPINGIFIRVDLEEMKIVEYHDSETVPVPKAENTEYRASNQRPPFGPKQHSITCHQPQGPGFHIDNGHSVSWANWKFHIGFDMRAGAVISLASIYDLEKHKSRRVLYRGFVSELFVPYQDPSEDWYYKTFFDAGEFGFGQSTVSLIPNIDCPPNAQFIDAHFAQADGTPITLKNAICVFEQYGNIMFRHTETIIPNENIAESRSEVNLIVRSVVTVGNYDNILDWEFKASGSIKLGLALSGILEIKGVSIKHKSEIKEDQHGSLLSANTIGVYHDHFYIYHLDLDIDGEYNSFEKTNFKTVRVTDGSSKRKSYWTIETETAKTESDGKVKIGTAALELAVVNPNKQTSVGNVVGYRLIPAPPIHPLLAQDDYPQIRGAFTNNNVWVTPYNRTEKWAGGLYIDESRGEDTIEVWTKKNRDIKNKDIVLWPVLGVHHVPAQEDFPIMPLLSTGFELRPANFFERNPVLKTLSPKTVSWPECPK</sequence>
<evidence type="ECO:0000256" key="12">
    <source>
        <dbReference type="PIRSR" id="PIRSR600269-50"/>
    </source>
</evidence>
<evidence type="ECO:0000256" key="7">
    <source>
        <dbReference type="ARBA" id="ARBA00023002"/>
    </source>
</evidence>
<dbReference type="PANTHER" id="PTHR10638">
    <property type="entry name" value="COPPER AMINE OXIDASE"/>
    <property type="match status" value="1"/>
</dbReference>
<evidence type="ECO:0000256" key="3">
    <source>
        <dbReference type="ARBA" id="ARBA00007983"/>
    </source>
</evidence>
<dbReference type="GO" id="GO:0048038">
    <property type="term" value="F:quinone binding"/>
    <property type="evidence" value="ECO:0007669"/>
    <property type="project" value="InterPro"/>
</dbReference>